<organism evidence="7 8">
    <name type="scientific">Lyngbya confervoides BDU141951</name>
    <dbReference type="NCBI Taxonomy" id="1574623"/>
    <lineage>
        <taxon>Bacteria</taxon>
        <taxon>Bacillati</taxon>
        <taxon>Cyanobacteriota</taxon>
        <taxon>Cyanophyceae</taxon>
        <taxon>Oscillatoriophycideae</taxon>
        <taxon>Oscillatoriales</taxon>
        <taxon>Microcoleaceae</taxon>
        <taxon>Lyngbya</taxon>
    </lineage>
</organism>
<dbReference type="InterPro" id="IPR043128">
    <property type="entry name" value="Rev_trsase/Diguanyl_cyclase"/>
</dbReference>
<dbReference type="Proteomes" id="UP000031561">
    <property type="component" value="Unassembled WGS sequence"/>
</dbReference>
<evidence type="ECO:0000259" key="5">
    <source>
        <dbReference type="PROSITE" id="PS50883"/>
    </source>
</evidence>
<dbReference type="InterPro" id="IPR052155">
    <property type="entry name" value="Biofilm_reg_signaling"/>
</dbReference>
<evidence type="ECO:0000256" key="1">
    <source>
        <dbReference type="SAM" id="MobiDB-lite"/>
    </source>
</evidence>
<evidence type="ECO:0000313" key="8">
    <source>
        <dbReference type="Proteomes" id="UP000031561"/>
    </source>
</evidence>
<feature type="domain" description="GGDEF" evidence="6">
    <location>
        <begin position="441"/>
        <end position="574"/>
    </location>
</feature>
<dbReference type="NCBIfam" id="TIGR00254">
    <property type="entry name" value="GGDEF"/>
    <property type="match status" value="1"/>
</dbReference>
<dbReference type="SUPFAM" id="SSF55073">
    <property type="entry name" value="Nucleotide cyclase"/>
    <property type="match status" value="1"/>
</dbReference>
<dbReference type="NCBIfam" id="TIGR00229">
    <property type="entry name" value="sensory_box"/>
    <property type="match status" value="1"/>
</dbReference>
<dbReference type="PROSITE" id="PS50113">
    <property type="entry name" value="PAC"/>
    <property type="match status" value="1"/>
</dbReference>
<dbReference type="SUPFAM" id="SSF49879">
    <property type="entry name" value="SMAD/FHA domain"/>
    <property type="match status" value="1"/>
</dbReference>
<dbReference type="SUPFAM" id="SSF141868">
    <property type="entry name" value="EAL domain-like"/>
    <property type="match status" value="1"/>
</dbReference>
<dbReference type="PANTHER" id="PTHR44757">
    <property type="entry name" value="DIGUANYLATE CYCLASE DGCP"/>
    <property type="match status" value="1"/>
</dbReference>
<dbReference type="Gene3D" id="2.60.200.20">
    <property type="match status" value="1"/>
</dbReference>
<feature type="domain" description="FHA" evidence="2">
    <location>
        <begin position="50"/>
        <end position="110"/>
    </location>
</feature>
<evidence type="ECO:0000313" key="7">
    <source>
        <dbReference type="EMBL" id="MCM1984804.1"/>
    </source>
</evidence>
<dbReference type="Gene3D" id="3.20.20.450">
    <property type="entry name" value="EAL domain"/>
    <property type="match status" value="1"/>
</dbReference>
<dbReference type="AlphaFoldDB" id="A0ABD4T7Q5"/>
<dbReference type="SUPFAM" id="SSF55785">
    <property type="entry name" value="PYP-like sensor domain (PAS domain)"/>
    <property type="match status" value="1"/>
</dbReference>
<dbReference type="SMART" id="SM00086">
    <property type="entry name" value="PAC"/>
    <property type="match status" value="1"/>
</dbReference>
<dbReference type="Gene3D" id="3.30.70.270">
    <property type="match status" value="1"/>
</dbReference>
<accession>A0ABD4T7Q5</accession>
<comment type="caution">
    <text evidence="7">The sequence shown here is derived from an EMBL/GenBank/DDBJ whole genome shotgun (WGS) entry which is preliminary data.</text>
</comment>
<feature type="region of interest" description="Disordered" evidence="1">
    <location>
        <begin position="1"/>
        <end position="24"/>
    </location>
</feature>
<evidence type="ECO:0000259" key="6">
    <source>
        <dbReference type="PROSITE" id="PS50887"/>
    </source>
</evidence>
<dbReference type="InterPro" id="IPR008984">
    <property type="entry name" value="SMAD_FHA_dom_sf"/>
</dbReference>
<proteinExistence type="predicted"/>
<keyword evidence="8" id="KW-1185">Reference proteome</keyword>
<evidence type="ECO:0000259" key="3">
    <source>
        <dbReference type="PROSITE" id="PS50112"/>
    </source>
</evidence>
<dbReference type="InterPro" id="IPR001633">
    <property type="entry name" value="EAL_dom"/>
</dbReference>
<dbReference type="PANTHER" id="PTHR44757:SF2">
    <property type="entry name" value="BIOFILM ARCHITECTURE MAINTENANCE PROTEIN MBAA"/>
    <property type="match status" value="1"/>
</dbReference>
<dbReference type="SMART" id="SM00267">
    <property type="entry name" value="GGDEF"/>
    <property type="match status" value="1"/>
</dbReference>
<dbReference type="InterPro" id="IPR000700">
    <property type="entry name" value="PAS-assoc_C"/>
</dbReference>
<sequence>MSELFTLGRPANSEREDLPRGAKTSSSMRHLLVLREGDQERVITLDAATYSLGRHPANSIVVEDKLVSRQHAILLRIPKPQSGDCFFRIIDGNLQGRRSQNGIWVNGKRLYSRDLRDRDVIAISNSIHATYHQIQATDTDLNALPSDESPSAAQGRIDSTFLDSAEQEQYSEAVLVRLSSFPEMAPHPIVEMDLHGGITYLNPAADQEFSGIRDQPDHPARVGVRQLMLQNANYCGTREIEVAGRIYEQSIQGIPQSQLIRCYLIDITQRRQMERAVRKSEERYALAARGANDGLWDWDLNQNAVYLSPRWKAMIGYAEDEISTQIQEWLGRIHSEDQSRVQTEIERHLTGQKPYFECEFRLLHKNGDYRYVRSRGMAVFDSQNQPLRMAGSQTDITEYHLAREQLLHDAFYDAMTGLPNRVLLLDRVSQALKKCKRHQQDRCAVLFLDLDRFKVINDSLGHMMGDKLIVEVSKRLLNCLRSEDTVARLGGDEFVILLKDVEGVDGAIAAAQKVQQILAMPFDLAGREVFTSVSIGIALGHRHYERPEDLLRDADAAMYQAKQEGKDSYIVFQSAMHTQAVALLELENDLRRAIERQEFQLYYQPIIDLNTHQIRSFEALVRWFHPERGLVPPSDFIPLAEDTGLIIPMGYGLLREACQQLQQWQQLAPAPLSVCVNIASRQFAHADFVNYLQQILTEIPLPPGSLKLEITEGVIMKRPDLVADKLAQLKDLGVQLSVDDFGTGYSSLSYLQTFPVDTLKVDRSFVMKMGHPDSREIVKTIVTLAHNLGLDVVAEGVETQAQAQLLKAMGCEYAQGYHFARPMEPDAVLSLLGTKDQRSVPHPAL</sequence>
<dbReference type="CDD" id="cd01949">
    <property type="entry name" value="GGDEF"/>
    <property type="match status" value="1"/>
</dbReference>
<dbReference type="InterPro" id="IPR029787">
    <property type="entry name" value="Nucleotide_cyclase"/>
</dbReference>
<dbReference type="FunFam" id="3.20.20.450:FF:000001">
    <property type="entry name" value="Cyclic di-GMP phosphodiesterase yahA"/>
    <property type="match status" value="1"/>
</dbReference>
<dbReference type="PROSITE" id="PS50112">
    <property type="entry name" value="PAS"/>
    <property type="match status" value="1"/>
</dbReference>
<dbReference type="InterPro" id="IPR013655">
    <property type="entry name" value="PAS_fold_3"/>
</dbReference>
<dbReference type="Pfam" id="PF00563">
    <property type="entry name" value="EAL"/>
    <property type="match status" value="1"/>
</dbReference>
<dbReference type="CDD" id="cd01948">
    <property type="entry name" value="EAL"/>
    <property type="match status" value="1"/>
</dbReference>
<dbReference type="FunFam" id="3.30.70.270:FF:000001">
    <property type="entry name" value="Diguanylate cyclase domain protein"/>
    <property type="match status" value="1"/>
</dbReference>
<dbReference type="SMART" id="SM00091">
    <property type="entry name" value="PAS"/>
    <property type="match status" value="1"/>
</dbReference>
<name>A0ABD4T7Q5_9CYAN</name>
<dbReference type="InterPro" id="IPR001610">
    <property type="entry name" value="PAC"/>
</dbReference>
<dbReference type="PROSITE" id="PS50887">
    <property type="entry name" value="GGDEF"/>
    <property type="match status" value="1"/>
</dbReference>
<dbReference type="RefSeq" id="WP_201277183.1">
    <property type="nucleotide sequence ID" value="NZ_JTHE03000104.1"/>
</dbReference>
<feature type="domain" description="PAC" evidence="4">
    <location>
        <begin position="356"/>
        <end position="408"/>
    </location>
</feature>
<gene>
    <name evidence="7" type="ORF">QQ91_0018440</name>
</gene>
<dbReference type="InterPro" id="IPR035965">
    <property type="entry name" value="PAS-like_dom_sf"/>
</dbReference>
<reference evidence="7 8" key="1">
    <citation type="journal article" date="2015" name="Genome Announc.">
        <title>Draft Genome Sequence of Filamentous Marine Cyanobacterium Lyngbya confervoides Strain BDU141951.</title>
        <authorList>
            <person name="Chandrababunaidu M.M."/>
            <person name="Sen D."/>
            <person name="Tripathy S."/>
        </authorList>
    </citation>
    <scope>NUCLEOTIDE SEQUENCE [LARGE SCALE GENOMIC DNA]</scope>
    <source>
        <strain evidence="7 8">BDU141951</strain>
    </source>
</reference>
<dbReference type="SMART" id="SM00052">
    <property type="entry name" value="EAL"/>
    <property type="match status" value="1"/>
</dbReference>
<feature type="domain" description="PAS" evidence="3">
    <location>
        <begin position="280"/>
        <end position="352"/>
    </location>
</feature>
<dbReference type="InterPro" id="IPR035919">
    <property type="entry name" value="EAL_sf"/>
</dbReference>
<dbReference type="PROSITE" id="PS50006">
    <property type="entry name" value="FHA_DOMAIN"/>
    <property type="match status" value="1"/>
</dbReference>
<evidence type="ECO:0000259" key="2">
    <source>
        <dbReference type="PROSITE" id="PS50006"/>
    </source>
</evidence>
<dbReference type="EMBL" id="JTHE03000104">
    <property type="protein sequence ID" value="MCM1984804.1"/>
    <property type="molecule type" value="Genomic_DNA"/>
</dbReference>
<dbReference type="Pfam" id="PF00498">
    <property type="entry name" value="FHA"/>
    <property type="match status" value="1"/>
</dbReference>
<dbReference type="Pfam" id="PF00990">
    <property type="entry name" value="GGDEF"/>
    <property type="match status" value="1"/>
</dbReference>
<dbReference type="SMART" id="SM00240">
    <property type="entry name" value="FHA"/>
    <property type="match status" value="1"/>
</dbReference>
<protein>
    <submittedName>
        <fullName evidence="7">EAL domain-containing protein</fullName>
    </submittedName>
</protein>
<dbReference type="InterPro" id="IPR000014">
    <property type="entry name" value="PAS"/>
</dbReference>
<dbReference type="Gene3D" id="3.30.450.20">
    <property type="entry name" value="PAS domain"/>
    <property type="match status" value="1"/>
</dbReference>
<evidence type="ECO:0000259" key="4">
    <source>
        <dbReference type="PROSITE" id="PS50113"/>
    </source>
</evidence>
<dbReference type="Pfam" id="PF08447">
    <property type="entry name" value="PAS_3"/>
    <property type="match status" value="1"/>
</dbReference>
<dbReference type="InterPro" id="IPR000253">
    <property type="entry name" value="FHA_dom"/>
</dbReference>
<dbReference type="InterPro" id="IPR000160">
    <property type="entry name" value="GGDEF_dom"/>
</dbReference>
<feature type="domain" description="EAL" evidence="5">
    <location>
        <begin position="583"/>
        <end position="836"/>
    </location>
</feature>
<dbReference type="PROSITE" id="PS50883">
    <property type="entry name" value="EAL"/>
    <property type="match status" value="1"/>
</dbReference>
<dbReference type="CDD" id="cd00130">
    <property type="entry name" value="PAS"/>
    <property type="match status" value="1"/>
</dbReference>